<comment type="caution">
    <text evidence="1">The sequence shown here is derived from an EMBL/GenBank/DDBJ whole genome shotgun (WGS) entry which is preliminary data.</text>
</comment>
<dbReference type="STRING" id="1121022.GCA_000376105_01918"/>
<proteinExistence type="predicted"/>
<organism evidence="1 2">
    <name type="scientific">Asticcacaulis benevestitus DSM 16100 = ATCC BAA-896</name>
    <dbReference type="NCBI Taxonomy" id="1121022"/>
    <lineage>
        <taxon>Bacteria</taxon>
        <taxon>Pseudomonadati</taxon>
        <taxon>Pseudomonadota</taxon>
        <taxon>Alphaproteobacteria</taxon>
        <taxon>Caulobacterales</taxon>
        <taxon>Caulobacteraceae</taxon>
        <taxon>Asticcacaulis</taxon>
    </lineage>
</organism>
<sequence length="48" mass="5593">MGDDQHDGCADESEHRDKVLIVENQFEFTSPAFFSNQVCRWRAPLPLR</sequence>
<dbReference type="Proteomes" id="UP000017837">
    <property type="component" value="Unassembled WGS sequence"/>
</dbReference>
<reference evidence="1 2" key="1">
    <citation type="journal article" date="2014" name="Nature">
        <title>Sequential evolution of bacterial morphology by co-option of a developmental regulator.</title>
        <authorList>
            <person name="Jiang C."/>
            <person name="Brown P.J."/>
            <person name="Ducret A."/>
            <person name="Brun Y.V."/>
        </authorList>
    </citation>
    <scope>NUCLEOTIDE SEQUENCE [LARGE SCALE GENOMIC DNA]</scope>
    <source>
        <strain evidence="1 2">DSM 16100</strain>
    </source>
</reference>
<accession>V4P777</accession>
<evidence type="ECO:0000313" key="2">
    <source>
        <dbReference type="Proteomes" id="UP000017837"/>
    </source>
</evidence>
<evidence type="ECO:0000313" key="1">
    <source>
        <dbReference type="EMBL" id="ESQ89782.1"/>
    </source>
</evidence>
<keyword evidence="2" id="KW-1185">Reference proteome</keyword>
<protein>
    <submittedName>
        <fullName evidence="1">Uncharacterized protein</fullName>
    </submittedName>
</protein>
<name>V4P777_9CAUL</name>
<dbReference type="AlphaFoldDB" id="V4P777"/>
<dbReference type="EMBL" id="AWGB01000028">
    <property type="protein sequence ID" value="ESQ89782.1"/>
    <property type="molecule type" value="Genomic_DNA"/>
</dbReference>
<gene>
    <name evidence="1" type="ORF">ABENE_13650</name>
</gene>
<dbReference type="PATRIC" id="fig|1121022.4.peg.2774"/>